<gene>
    <name evidence="1" type="ORF">AMOR_57060</name>
</gene>
<reference evidence="2" key="1">
    <citation type="journal article" date="2022" name="Int. J. Syst. Evol. Microbiol.">
        <title>Anaeromyxobacter oryzae sp. nov., Anaeromyxobacter diazotrophicus sp. nov. and Anaeromyxobacter paludicola sp. nov., isolated from paddy soils.</title>
        <authorList>
            <person name="Itoh H."/>
            <person name="Xu Z."/>
            <person name="Mise K."/>
            <person name="Masuda Y."/>
            <person name="Ushijima N."/>
            <person name="Hayakawa C."/>
            <person name="Shiratori Y."/>
            <person name="Senoo K."/>
        </authorList>
    </citation>
    <scope>NUCLEOTIDE SEQUENCE [LARGE SCALE GENOMIC DNA]</scope>
    <source>
        <strain evidence="2">Red232</strain>
    </source>
</reference>
<evidence type="ECO:0000313" key="1">
    <source>
        <dbReference type="EMBL" id="BDG06710.1"/>
    </source>
</evidence>
<sequence>MRSPPLPSAELPLAHVLDAAPRLVVRQARDWTELLDLEAPNRYALLTESGALAGMAAEYPGGAGAWIGRWWLRARRPFEIGVYGSEERRYPALRFRRPWTWWLSVLEVTDADGRPVGTVRQRFTWFRRRLDLEAPDGRVLARVVGPVWRPWTFLVEAPSGREVGRIEKRWSGAVTELLTNADTYRVTMPPGEPRLRRLVLGAAVLADFLWFEEHD</sequence>
<dbReference type="Proteomes" id="UP001162891">
    <property type="component" value="Chromosome"/>
</dbReference>
<proteinExistence type="predicted"/>
<evidence type="ECO:0000313" key="2">
    <source>
        <dbReference type="Proteomes" id="UP001162891"/>
    </source>
</evidence>
<dbReference type="InterPro" id="IPR025659">
    <property type="entry name" value="Tubby-like_C"/>
</dbReference>
<dbReference type="SUPFAM" id="SSF54518">
    <property type="entry name" value="Tubby C-terminal domain-like"/>
    <property type="match status" value="1"/>
</dbReference>
<organism evidence="1 2">
    <name type="scientific">Anaeromyxobacter oryzae</name>
    <dbReference type="NCBI Taxonomy" id="2918170"/>
    <lineage>
        <taxon>Bacteria</taxon>
        <taxon>Pseudomonadati</taxon>
        <taxon>Myxococcota</taxon>
        <taxon>Myxococcia</taxon>
        <taxon>Myxococcales</taxon>
        <taxon>Cystobacterineae</taxon>
        <taxon>Anaeromyxobacteraceae</taxon>
        <taxon>Anaeromyxobacter</taxon>
    </lineage>
</organism>
<dbReference type="RefSeq" id="WP_248357190.1">
    <property type="nucleotide sequence ID" value="NZ_AP025591.1"/>
</dbReference>
<dbReference type="PANTHER" id="PTHR23248:SF9">
    <property type="entry name" value="PHOSPHOLIPID SCRAMBLASE"/>
    <property type="match status" value="1"/>
</dbReference>
<dbReference type="Pfam" id="PF03803">
    <property type="entry name" value="Scramblase"/>
    <property type="match status" value="1"/>
</dbReference>
<accession>A0ABM7X4H5</accession>
<evidence type="ECO:0008006" key="3">
    <source>
        <dbReference type="Google" id="ProtNLM"/>
    </source>
</evidence>
<keyword evidence="2" id="KW-1185">Reference proteome</keyword>
<dbReference type="PANTHER" id="PTHR23248">
    <property type="entry name" value="PHOSPHOLIPID SCRAMBLASE-RELATED"/>
    <property type="match status" value="1"/>
</dbReference>
<dbReference type="InterPro" id="IPR005552">
    <property type="entry name" value="Scramblase"/>
</dbReference>
<protein>
    <recommendedName>
        <fullName evidence="3">Scramblase</fullName>
    </recommendedName>
</protein>
<dbReference type="EMBL" id="AP025591">
    <property type="protein sequence ID" value="BDG06710.1"/>
    <property type="molecule type" value="Genomic_DNA"/>
</dbReference>
<name>A0ABM7X4H5_9BACT</name>